<evidence type="ECO:0000259" key="2">
    <source>
        <dbReference type="PROSITE" id="PS50011"/>
    </source>
</evidence>
<comment type="caution">
    <text evidence="3">The sequence shown here is derived from an EMBL/GenBank/DDBJ whole genome shotgun (WGS) entry which is preliminary data.</text>
</comment>
<sequence length="594" mass="65237">MHVLWITGPALRLSRFVSKQEISDGVGSSKISFLSADSSPAAVGLSPRVENGLPAPSSEGVDEYANTISNEPFKASMVLQHEVEHPFVSDEPPTSSAIRVLNDTSSHKENWAKEATNTRPIRLRDMIAKLIRPVATFKRLIKNPMRQTQLSSLLPDPDPRLSPPRRITNPNLTTAGHPSRTSHSASSRDTIRPQNLTSTSGNANVVFSDYHRTSTPRPSDTSAAVIAVGEINHILNHSIHPSSAHSLVGQTSSCRSHSLSAKHTTVNSDPGCSYSVSGTERNLTGHVHLYLSHKVYDGPYSTVYPGLYNNGIREERVAIKVVKSIGPIHSIRRRRRREVITGTILCHPNILPVYGIAEGKEFGAFGGIVTPWEGVVDGLAYLHAHVPQIVHGDMKPVGQLPTTINQLINDMQPNVLIADDGRPMICDLGLARVEEYRRPSSSNGVLSNRCWEWMVGINTTSAHTGTPRYLAPEQVDPDNPSRPTMATDVYAVGCIGYEFIYSAVPYSHRKHNLQGQIFHDIRNGVPPARRPDIATPSSTNPTTASSEVRGITILWDVLELCWSRDPYRRPSASDLCEWLAQNGNVIVDALERRV</sequence>
<dbReference type="HOGENOM" id="CLU_566340_0_0_1"/>
<evidence type="ECO:0000256" key="1">
    <source>
        <dbReference type="SAM" id="MobiDB-lite"/>
    </source>
</evidence>
<dbReference type="InterPro" id="IPR011009">
    <property type="entry name" value="Kinase-like_dom_sf"/>
</dbReference>
<feature type="region of interest" description="Disordered" evidence="1">
    <location>
        <begin position="148"/>
        <end position="202"/>
    </location>
</feature>
<feature type="compositionally biased region" description="Polar residues" evidence="1">
    <location>
        <begin position="168"/>
        <end position="202"/>
    </location>
</feature>
<feature type="domain" description="Protein kinase" evidence="2">
    <location>
        <begin position="289"/>
        <end position="579"/>
    </location>
</feature>
<dbReference type="PANTHER" id="PTHR44329">
    <property type="entry name" value="SERINE/THREONINE-PROTEIN KINASE TNNI3K-RELATED"/>
    <property type="match status" value="1"/>
</dbReference>
<dbReference type="InterPro" id="IPR000719">
    <property type="entry name" value="Prot_kinase_dom"/>
</dbReference>
<organism evidence="3 4">
    <name type="scientific">Serendipita indica (strain DSM 11827)</name>
    <name type="common">Root endophyte fungus</name>
    <name type="synonym">Piriformospora indica</name>
    <dbReference type="NCBI Taxonomy" id="1109443"/>
    <lineage>
        <taxon>Eukaryota</taxon>
        <taxon>Fungi</taxon>
        <taxon>Dikarya</taxon>
        <taxon>Basidiomycota</taxon>
        <taxon>Agaricomycotina</taxon>
        <taxon>Agaricomycetes</taxon>
        <taxon>Sebacinales</taxon>
        <taxon>Serendipitaceae</taxon>
        <taxon>Serendipita</taxon>
    </lineage>
</organism>
<dbReference type="InterPro" id="IPR051681">
    <property type="entry name" value="Ser/Thr_Kinases-Pseudokinases"/>
</dbReference>
<dbReference type="InParanoid" id="G4TYF5"/>
<dbReference type="Pfam" id="PF00069">
    <property type="entry name" value="Pkinase"/>
    <property type="match status" value="1"/>
</dbReference>
<dbReference type="STRING" id="1109443.G4TYF5"/>
<dbReference type="Proteomes" id="UP000007148">
    <property type="component" value="Unassembled WGS sequence"/>
</dbReference>
<dbReference type="AlphaFoldDB" id="G4TYF5"/>
<dbReference type="eggNOG" id="KOG0192">
    <property type="taxonomic scope" value="Eukaryota"/>
</dbReference>
<dbReference type="GO" id="GO:0004674">
    <property type="term" value="F:protein serine/threonine kinase activity"/>
    <property type="evidence" value="ECO:0007669"/>
    <property type="project" value="TreeGrafter"/>
</dbReference>
<reference evidence="3 4" key="1">
    <citation type="journal article" date="2011" name="PLoS Pathog.">
        <title>Endophytic Life Strategies Decoded by Genome and Transcriptome Analyses of the Mutualistic Root Symbiont Piriformospora indica.</title>
        <authorList>
            <person name="Zuccaro A."/>
            <person name="Lahrmann U."/>
            <person name="Guldener U."/>
            <person name="Langen G."/>
            <person name="Pfiffi S."/>
            <person name="Biedenkopf D."/>
            <person name="Wong P."/>
            <person name="Samans B."/>
            <person name="Grimm C."/>
            <person name="Basiewicz M."/>
            <person name="Murat C."/>
            <person name="Martin F."/>
            <person name="Kogel K.H."/>
        </authorList>
    </citation>
    <scope>NUCLEOTIDE SEQUENCE [LARGE SCALE GENOMIC DNA]</scope>
    <source>
        <strain evidence="3 4">DSM 11827</strain>
    </source>
</reference>
<name>G4TYF5_SERID</name>
<dbReference type="Gene3D" id="3.30.200.20">
    <property type="entry name" value="Phosphorylase Kinase, domain 1"/>
    <property type="match status" value="1"/>
</dbReference>
<dbReference type="GO" id="GO:0005524">
    <property type="term" value="F:ATP binding"/>
    <property type="evidence" value="ECO:0007669"/>
    <property type="project" value="InterPro"/>
</dbReference>
<proteinExistence type="predicted"/>
<evidence type="ECO:0000313" key="4">
    <source>
        <dbReference type="Proteomes" id="UP000007148"/>
    </source>
</evidence>
<dbReference type="PROSITE" id="PS50011">
    <property type="entry name" value="PROTEIN_KINASE_DOM"/>
    <property type="match status" value="1"/>
</dbReference>
<dbReference type="Gene3D" id="1.10.510.10">
    <property type="entry name" value="Transferase(Phosphotransferase) domain 1"/>
    <property type="match status" value="1"/>
</dbReference>
<dbReference type="EMBL" id="CAFZ01000709">
    <property type="protein sequence ID" value="CCA76348.1"/>
    <property type="molecule type" value="Genomic_DNA"/>
</dbReference>
<gene>
    <name evidence="3" type="ORF">PIIN_10343</name>
</gene>
<protein>
    <recommendedName>
        <fullName evidence="2">Protein kinase domain-containing protein</fullName>
    </recommendedName>
</protein>
<keyword evidence="4" id="KW-1185">Reference proteome</keyword>
<evidence type="ECO:0000313" key="3">
    <source>
        <dbReference type="EMBL" id="CCA76348.1"/>
    </source>
</evidence>
<accession>G4TYF5</accession>
<dbReference type="OrthoDB" id="4062651at2759"/>
<dbReference type="SUPFAM" id="SSF56112">
    <property type="entry name" value="Protein kinase-like (PK-like)"/>
    <property type="match status" value="1"/>
</dbReference>